<dbReference type="CDD" id="cd12935">
    <property type="entry name" value="LEM_like"/>
    <property type="match status" value="1"/>
</dbReference>
<feature type="compositionally biased region" description="Acidic residues" evidence="1">
    <location>
        <begin position="215"/>
        <end position="225"/>
    </location>
</feature>
<sequence length="465" mass="51657">MSSEQYLEAGFDPQTLKMSAIRNILVKHNVEYPSNAKKGELLEILQTSVLDKATKLRKEAKKQKRIKGDGRDIEQIVGTSASNQPKVSTIGTRTRSQTPQTQRVRPPMFTTNKLSEEKESAAKEEEREVLPKKKKKSTTDATTAAEKKDKKKQKRSKEKAEDAGKSKKGGSSEMKDDRKIKRQLSEPSTPPPKATMGNAAEAKRTAGAKRKLSDAEQDTSADSDDERFFTPAKAAVGDAQRQRLARRRAIKQQRRDDAAHDSDSDAQTPRRKKTTVVAEHRGGQSQGPVNFSDENPFQSSPETARKRRRRLDAETEGGGPTTPMSALRKSQTSGLTFKVALPRFNREEQPAVDQLVVEQRQESEPEASDSAMMEEDTPEPLDIPEQRQRVSDLVAKYQKQAPDAAPPPRSPTVRIRDGLKRQPNTAVITDTEPAKAVEQPVVEVDQKESAAAQPTKEATRGRFTM</sequence>
<dbReference type="OrthoDB" id="2503928at2759"/>
<feature type="compositionally biased region" description="Acidic residues" evidence="1">
    <location>
        <begin position="364"/>
        <end position="379"/>
    </location>
</feature>
<dbReference type="EMBL" id="KZ303495">
    <property type="protein sequence ID" value="PIA17188.1"/>
    <property type="molecule type" value="Genomic_DNA"/>
</dbReference>
<keyword evidence="4" id="KW-1185">Reference proteome</keyword>
<dbReference type="Pfam" id="PF12949">
    <property type="entry name" value="HeH"/>
    <property type="match status" value="1"/>
</dbReference>
<dbReference type="AlphaFoldDB" id="A0A2G5BDU6"/>
<dbReference type="Proteomes" id="UP000242474">
    <property type="component" value="Unassembled WGS sequence"/>
</dbReference>
<feature type="domain" description="HeH/LEM" evidence="2">
    <location>
        <begin position="13"/>
        <end position="46"/>
    </location>
</feature>
<feature type="compositionally biased region" description="Polar residues" evidence="1">
    <location>
        <begin position="322"/>
        <end position="335"/>
    </location>
</feature>
<evidence type="ECO:0000313" key="4">
    <source>
        <dbReference type="Proteomes" id="UP000242474"/>
    </source>
</evidence>
<feature type="compositionally biased region" description="Basic residues" evidence="1">
    <location>
        <begin position="243"/>
        <end position="252"/>
    </location>
</feature>
<organism evidence="3 4">
    <name type="scientific">Coemansia reversa (strain ATCC 12441 / NRRL 1564)</name>
    <dbReference type="NCBI Taxonomy" id="763665"/>
    <lineage>
        <taxon>Eukaryota</taxon>
        <taxon>Fungi</taxon>
        <taxon>Fungi incertae sedis</taxon>
        <taxon>Zoopagomycota</taxon>
        <taxon>Kickxellomycotina</taxon>
        <taxon>Kickxellomycetes</taxon>
        <taxon>Kickxellales</taxon>
        <taxon>Kickxellaceae</taxon>
        <taxon>Coemansia</taxon>
    </lineage>
</organism>
<name>A0A2G5BDU6_COERN</name>
<feature type="region of interest" description="Disordered" evidence="1">
    <location>
        <begin position="61"/>
        <end position="384"/>
    </location>
</feature>
<accession>A0A2G5BDU6</accession>
<feature type="compositionally biased region" description="Polar residues" evidence="1">
    <location>
        <begin position="286"/>
        <end position="302"/>
    </location>
</feature>
<dbReference type="STRING" id="763665.A0A2G5BDU6"/>
<reference evidence="3 4" key="1">
    <citation type="journal article" date="2015" name="Genome Biol. Evol.">
        <title>Phylogenomic analyses indicate that early fungi evolved digesting cell walls of algal ancestors of land plants.</title>
        <authorList>
            <person name="Chang Y."/>
            <person name="Wang S."/>
            <person name="Sekimoto S."/>
            <person name="Aerts A.L."/>
            <person name="Choi C."/>
            <person name="Clum A."/>
            <person name="LaButti K.M."/>
            <person name="Lindquist E.A."/>
            <person name="Yee Ngan C."/>
            <person name="Ohm R.A."/>
            <person name="Salamov A.A."/>
            <person name="Grigoriev I.V."/>
            <person name="Spatafora J.W."/>
            <person name="Berbee M.L."/>
        </authorList>
    </citation>
    <scope>NUCLEOTIDE SEQUENCE [LARGE SCALE GENOMIC DNA]</scope>
    <source>
        <strain evidence="3 4">NRRL 1564</strain>
    </source>
</reference>
<feature type="compositionally biased region" description="Basic and acidic residues" evidence="1">
    <location>
        <begin position="114"/>
        <end position="131"/>
    </location>
</feature>
<feature type="compositionally biased region" description="Polar residues" evidence="1">
    <location>
        <begin position="77"/>
        <end position="91"/>
    </location>
</feature>
<gene>
    <name evidence="3" type="ORF">COEREDRAFT_80559</name>
</gene>
<feature type="compositionally biased region" description="Basic and acidic residues" evidence="1">
    <location>
        <begin position="253"/>
        <end position="263"/>
    </location>
</feature>
<dbReference type="InterPro" id="IPR025856">
    <property type="entry name" value="HeH/LEM_domain"/>
</dbReference>
<protein>
    <recommendedName>
        <fullName evidence="2">HeH/LEM domain-containing protein</fullName>
    </recommendedName>
</protein>
<feature type="non-terminal residue" evidence="3">
    <location>
        <position position="465"/>
    </location>
</feature>
<proteinExistence type="predicted"/>
<feature type="region of interest" description="Disordered" evidence="1">
    <location>
        <begin position="397"/>
        <end position="465"/>
    </location>
</feature>
<feature type="compositionally biased region" description="Low complexity" evidence="1">
    <location>
        <begin position="92"/>
        <end position="107"/>
    </location>
</feature>
<evidence type="ECO:0000313" key="3">
    <source>
        <dbReference type="EMBL" id="PIA17188.1"/>
    </source>
</evidence>
<evidence type="ECO:0000259" key="2">
    <source>
        <dbReference type="Pfam" id="PF12949"/>
    </source>
</evidence>
<evidence type="ECO:0000256" key="1">
    <source>
        <dbReference type="SAM" id="MobiDB-lite"/>
    </source>
</evidence>